<dbReference type="RefSeq" id="WP_155871668.1">
    <property type="nucleotide sequence ID" value="NZ_CP168248.1"/>
</dbReference>
<dbReference type="KEGG" id="crf:FRC0190_00517"/>
<keyword evidence="3" id="KW-0804">Transcription</keyword>
<dbReference type="PRINTS" id="PR00035">
    <property type="entry name" value="HTHGNTR"/>
</dbReference>
<dbReference type="GO" id="GO:0003677">
    <property type="term" value="F:DNA binding"/>
    <property type="evidence" value="ECO:0007669"/>
    <property type="project" value="UniProtKB-KW"/>
</dbReference>
<reference evidence="5 8" key="2">
    <citation type="submission" date="2023-03" db="EMBL/GenBank/DDBJ databases">
        <title>Whole genome sequence of the first Corynebacterium rouxii strains isolated in Brazil: a recent member of Corynebacterium diphtheriae complex.</title>
        <authorList>
            <person name="Vieira V."/>
            <person name="Ramos J.N."/>
            <person name="Araujo M.R.B."/>
            <person name="Baio P.V."/>
            <person name="Sant'Anna L.O."/>
            <person name="Veras J.F.C."/>
            <person name="Vieira E.M.D."/>
            <person name="Sousa M.A.B."/>
            <person name="Camargo C.H."/>
            <person name="Sacchi C.T."/>
            <person name="Campos K.R."/>
            <person name="Santos M.B.N."/>
            <person name="Bokermann S."/>
            <person name="Alvim L.B."/>
            <person name="Santos L.S."/>
            <person name="Mattos-Guaraldi A.L."/>
        </authorList>
    </citation>
    <scope>NUCLEOTIDE SEQUENCE [LARGE SCALE GENOMIC DNA]</scope>
    <source>
        <strain evidence="5 8">70862</strain>
    </source>
</reference>
<dbReference type="SUPFAM" id="SSF46785">
    <property type="entry name" value="Winged helix' DNA-binding domain"/>
    <property type="match status" value="1"/>
</dbReference>
<evidence type="ECO:0000313" key="7">
    <source>
        <dbReference type="Proteomes" id="UP000423525"/>
    </source>
</evidence>
<dbReference type="AlphaFoldDB" id="A0A6I8MG98"/>
<proteinExistence type="predicted"/>
<sequence>MKDHLGSSFGKNPTVLAIENYIRENGLTPGDVLPSEAAICEHLGVSRSSVREAMRTLASLDVVEIRHGHGTYVGKMSMAPLVNGMVLRLTLNEKSAIENLQHVVGMRIALDRNNAKELAAYYKGRETPKLDQIVEEMKIQFERGESFEHQDFLFHQLLNNHLSNPLMQEFSMALWEIHTRVVPRLGLRDPEDISNTVQAHAHMVEALRAGDVDRLLETIDEHYQPLLSILEKKRQYVEQTEHAAESQKGTPHL</sequence>
<gene>
    <name evidence="6" type="ORF">FRC0190_00517</name>
    <name evidence="5" type="ORF">P8T80_03110</name>
</gene>
<dbReference type="InterPro" id="IPR008920">
    <property type="entry name" value="TF_FadR/GntR_C"/>
</dbReference>
<dbReference type="SMART" id="SM00345">
    <property type="entry name" value="HTH_GNTR"/>
    <property type="match status" value="1"/>
</dbReference>
<dbReference type="Gene3D" id="1.20.120.530">
    <property type="entry name" value="GntR ligand-binding domain-like"/>
    <property type="match status" value="1"/>
</dbReference>
<dbReference type="Pfam" id="PF07729">
    <property type="entry name" value="FCD"/>
    <property type="match status" value="1"/>
</dbReference>
<accession>A0A6I8MG98</accession>
<evidence type="ECO:0000313" key="8">
    <source>
        <dbReference type="Proteomes" id="UP001265983"/>
    </source>
</evidence>
<dbReference type="Proteomes" id="UP001265983">
    <property type="component" value="Unassembled WGS sequence"/>
</dbReference>
<dbReference type="PROSITE" id="PS50949">
    <property type="entry name" value="HTH_GNTR"/>
    <property type="match status" value="1"/>
</dbReference>
<dbReference type="InterPro" id="IPR036390">
    <property type="entry name" value="WH_DNA-bd_sf"/>
</dbReference>
<dbReference type="InterPro" id="IPR011711">
    <property type="entry name" value="GntR_C"/>
</dbReference>
<dbReference type="PANTHER" id="PTHR43537:SF5">
    <property type="entry name" value="UXU OPERON TRANSCRIPTIONAL REGULATOR"/>
    <property type="match status" value="1"/>
</dbReference>
<keyword evidence="8" id="KW-1185">Reference proteome</keyword>
<dbReference type="InterPro" id="IPR000524">
    <property type="entry name" value="Tscrpt_reg_HTH_GntR"/>
</dbReference>
<organism evidence="6 7">
    <name type="scientific">Corynebacterium rouxii</name>
    <dbReference type="NCBI Taxonomy" id="2719119"/>
    <lineage>
        <taxon>Bacteria</taxon>
        <taxon>Bacillati</taxon>
        <taxon>Actinomycetota</taxon>
        <taxon>Actinomycetes</taxon>
        <taxon>Mycobacteriales</taxon>
        <taxon>Corynebacteriaceae</taxon>
        <taxon>Corynebacterium</taxon>
    </lineage>
</organism>
<evidence type="ECO:0000256" key="1">
    <source>
        <dbReference type="ARBA" id="ARBA00023015"/>
    </source>
</evidence>
<evidence type="ECO:0000313" key="5">
    <source>
        <dbReference type="EMBL" id="MDT9410380.1"/>
    </source>
</evidence>
<dbReference type="SMART" id="SM00895">
    <property type="entry name" value="FCD"/>
    <property type="match status" value="1"/>
</dbReference>
<protein>
    <submittedName>
        <fullName evidence="6">FadR family transcriptional regulator</fullName>
    </submittedName>
    <submittedName>
        <fullName evidence="5">GntR family transcriptional regulator</fullName>
    </submittedName>
</protein>
<dbReference type="SUPFAM" id="SSF48008">
    <property type="entry name" value="GntR ligand-binding domain-like"/>
    <property type="match status" value="1"/>
</dbReference>
<dbReference type="Proteomes" id="UP000423525">
    <property type="component" value="Chromosome"/>
</dbReference>
<dbReference type="Pfam" id="PF00392">
    <property type="entry name" value="GntR"/>
    <property type="match status" value="1"/>
</dbReference>
<dbReference type="InterPro" id="IPR036388">
    <property type="entry name" value="WH-like_DNA-bd_sf"/>
</dbReference>
<evidence type="ECO:0000259" key="4">
    <source>
        <dbReference type="PROSITE" id="PS50949"/>
    </source>
</evidence>
<dbReference type="Gene3D" id="1.10.10.10">
    <property type="entry name" value="Winged helix-like DNA-binding domain superfamily/Winged helix DNA-binding domain"/>
    <property type="match status" value="1"/>
</dbReference>
<evidence type="ECO:0000313" key="6">
    <source>
        <dbReference type="EMBL" id="VZH84498.1"/>
    </source>
</evidence>
<keyword evidence="1" id="KW-0805">Transcription regulation</keyword>
<dbReference type="EMBL" id="LR738855">
    <property type="protein sequence ID" value="VZH84498.1"/>
    <property type="molecule type" value="Genomic_DNA"/>
</dbReference>
<dbReference type="EMBL" id="JARUHM010000008">
    <property type="protein sequence ID" value="MDT9410380.1"/>
    <property type="molecule type" value="Genomic_DNA"/>
</dbReference>
<evidence type="ECO:0000256" key="2">
    <source>
        <dbReference type="ARBA" id="ARBA00023125"/>
    </source>
</evidence>
<dbReference type="PANTHER" id="PTHR43537">
    <property type="entry name" value="TRANSCRIPTIONAL REGULATOR, GNTR FAMILY"/>
    <property type="match status" value="1"/>
</dbReference>
<dbReference type="GO" id="GO:0003700">
    <property type="term" value="F:DNA-binding transcription factor activity"/>
    <property type="evidence" value="ECO:0007669"/>
    <property type="project" value="InterPro"/>
</dbReference>
<evidence type="ECO:0000256" key="3">
    <source>
        <dbReference type="ARBA" id="ARBA00023163"/>
    </source>
</evidence>
<reference evidence="6 7" key="1">
    <citation type="submission" date="2019-11" db="EMBL/GenBank/DDBJ databases">
        <authorList>
            <person name="Brisse S."/>
        </authorList>
    </citation>
    <scope>NUCLEOTIDE SEQUENCE [LARGE SCALE GENOMIC DNA]</scope>
    <source>
        <strain evidence="6">FRC0190</strain>
    </source>
</reference>
<dbReference type="CDD" id="cd07377">
    <property type="entry name" value="WHTH_GntR"/>
    <property type="match status" value="1"/>
</dbReference>
<keyword evidence="2" id="KW-0238">DNA-binding</keyword>
<name>A0A6I8MG98_9CORY</name>
<feature type="domain" description="HTH gntR-type" evidence="4">
    <location>
        <begin position="8"/>
        <end position="76"/>
    </location>
</feature>